<dbReference type="Proteomes" id="UP001383192">
    <property type="component" value="Unassembled WGS sequence"/>
</dbReference>
<dbReference type="EMBL" id="JAYKXP010000185">
    <property type="protein sequence ID" value="KAK7020623.1"/>
    <property type="molecule type" value="Genomic_DNA"/>
</dbReference>
<dbReference type="AlphaFoldDB" id="A0AAW0B4Z9"/>
<accession>A0AAW0B4Z9</accession>
<sequence length="327" mass="36225">MTALNHTGPGGLQELCRKYGISKSLKKDETGGIVPAQRNDLTKLCMALATHQDKMMIKEKGSTQESRMQSDADEVLKYADLLHEKCPAYYAPRPKKTEVKSQYCFCVLHLLNILLLSILLAQQATPIHNQSIAPTGTLLNSNEDEMIIDKSAFIQTSTAPFNSTELMDVDKSLTHSLVSSLSAAAPPAFLSSLSATVPFTPTFTLPATPSLQMQHTSQTQGRQQRQGASCKANILFAKQTVKSLTIHDRITLKFKQGDIFCLPEIDFENFEVLRKHIAEYYLSHKEEQFCAEFTNPATGKHLCMTATENELCHCRISAQKAGTVVDK</sequence>
<gene>
    <name evidence="1" type="ORF">VNI00_017707</name>
</gene>
<reference evidence="1 2" key="1">
    <citation type="submission" date="2024-01" db="EMBL/GenBank/DDBJ databases">
        <title>A draft genome for a cacao thread blight-causing isolate of Paramarasmius palmivorus.</title>
        <authorList>
            <person name="Baruah I.K."/>
            <person name="Bukari Y."/>
            <person name="Amoako-Attah I."/>
            <person name="Meinhardt L.W."/>
            <person name="Bailey B.A."/>
            <person name="Cohen S.P."/>
        </authorList>
    </citation>
    <scope>NUCLEOTIDE SEQUENCE [LARGE SCALE GENOMIC DNA]</scope>
    <source>
        <strain evidence="1 2">GH-12</strain>
    </source>
</reference>
<protein>
    <submittedName>
        <fullName evidence="1">Uncharacterized protein</fullName>
    </submittedName>
</protein>
<comment type="caution">
    <text evidence="1">The sequence shown here is derived from an EMBL/GenBank/DDBJ whole genome shotgun (WGS) entry which is preliminary data.</text>
</comment>
<organism evidence="1 2">
    <name type="scientific">Paramarasmius palmivorus</name>
    <dbReference type="NCBI Taxonomy" id="297713"/>
    <lineage>
        <taxon>Eukaryota</taxon>
        <taxon>Fungi</taxon>
        <taxon>Dikarya</taxon>
        <taxon>Basidiomycota</taxon>
        <taxon>Agaricomycotina</taxon>
        <taxon>Agaricomycetes</taxon>
        <taxon>Agaricomycetidae</taxon>
        <taxon>Agaricales</taxon>
        <taxon>Marasmiineae</taxon>
        <taxon>Marasmiaceae</taxon>
        <taxon>Paramarasmius</taxon>
    </lineage>
</organism>
<evidence type="ECO:0000313" key="2">
    <source>
        <dbReference type="Proteomes" id="UP001383192"/>
    </source>
</evidence>
<evidence type="ECO:0000313" key="1">
    <source>
        <dbReference type="EMBL" id="KAK7020623.1"/>
    </source>
</evidence>
<keyword evidence="2" id="KW-1185">Reference proteome</keyword>
<proteinExistence type="predicted"/>
<name>A0AAW0B4Z9_9AGAR</name>